<comment type="caution">
    <text evidence="2">The sequence shown here is derived from an EMBL/GenBank/DDBJ whole genome shotgun (WGS) entry which is preliminary data.</text>
</comment>
<reference evidence="2 3" key="1">
    <citation type="submission" date="2019-03" db="EMBL/GenBank/DDBJ databases">
        <title>First draft genome of Liparis tanakae, snailfish: a comprehensive survey of snailfish specific genes.</title>
        <authorList>
            <person name="Kim W."/>
            <person name="Song I."/>
            <person name="Jeong J.-H."/>
            <person name="Kim D."/>
            <person name="Kim S."/>
            <person name="Ryu S."/>
            <person name="Song J.Y."/>
            <person name="Lee S.K."/>
        </authorList>
    </citation>
    <scope>NUCLEOTIDE SEQUENCE [LARGE SCALE GENOMIC DNA]</scope>
    <source>
        <tissue evidence="2">Muscle</tissue>
    </source>
</reference>
<name>A0A4Z2H7C0_9TELE</name>
<accession>A0A4Z2H7C0</accession>
<evidence type="ECO:0000256" key="1">
    <source>
        <dbReference type="SAM" id="MobiDB-lite"/>
    </source>
</evidence>
<protein>
    <submittedName>
        <fullName evidence="2">Uncharacterized protein</fullName>
    </submittedName>
</protein>
<dbReference type="Proteomes" id="UP000314294">
    <property type="component" value="Unassembled WGS sequence"/>
</dbReference>
<evidence type="ECO:0000313" key="3">
    <source>
        <dbReference type="Proteomes" id="UP000314294"/>
    </source>
</evidence>
<proteinExistence type="predicted"/>
<keyword evidence="3" id="KW-1185">Reference proteome</keyword>
<dbReference type="EMBL" id="SRLO01000329">
    <property type="protein sequence ID" value="TNN60724.1"/>
    <property type="molecule type" value="Genomic_DNA"/>
</dbReference>
<sequence length="234" mass="26092">MSFPECRRGFWEREAEPLCVSRLGGASEAGPIRSPQAGQEDPALCRRRSAVLTNFTTQNHERQAAARGERREARGERRQTSRRLHPDRRRPSANQKHRCNNVSSLDFPEEETDGSKEGQSTSASGPPEQRLLGNGPSVTLLLRRWLVPYGLVSAFTAETGAAWPLVSGQRCGRELSEPRTPHDPEPWRETLAKRCVQERREVSEDGDGDVIASLGTGGRVQTRRSWSFPDVVVP</sequence>
<feature type="region of interest" description="Disordered" evidence="1">
    <location>
        <begin position="24"/>
        <end position="132"/>
    </location>
</feature>
<dbReference type="AlphaFoldDB" id="A0A4Z2H7C0"/>
<evidence type="ECO:0000313" key="2">
    <source>
        <dbReference type="EMBL" id="TNN60724.1"/>
    </source>
</evidence>
<organism evidence="2 3">
    <name type="scientific">Liparis tanakae</name>
    <name type="common">Tanaka's snailfish</name>
    <dbReference type="NCBI Taxonomy" id="230148"/>
    <lineage>
        <taxon>Eukaryota</taxon>
        <taxon>Metazoa</taxon>
        <taxon>Chordata</taxon>
        <taxon>Craniata</taxon>
        <taxon>Vertebrata</taxon>
        <taxon>Euteleostomi</taxon>
        <taxon>Actinopterygii</taxon>
        <taxon>Neopterygii</taxon>
        <taxon>Teleostei</taxon>
        <taxon>Neoteleostei</taxon>
        <taxon>Acanthomorphata</taxon>
        <taxon>Eupercaria</taxon>
        <taxon>Perciformes</taxon>
        <taxon>Cottioidei</taxon>
        <taxon>Cottales</taxon>
        <taxon>Liparidae</taxon>
        <taxon>Liparis</taxon>
    </lineage>
</organism>
<feature type="compositionally biased region" description="Basic and acidic residues" evidence="1">
    <location>
        <begin position="59"/>
        <end position="79"/>
    </location>
</feature>
<gene>
    <name evidence="2" type="ORF">EYF80_029068</name>
</gene>